<dbReference type="GO" id="GO:0070006">
    <property type="term" value="F:metalloaminopeptidase activity"/>
    <property type="evidence" value="ECO:0007669"/>
    <property type="project" value="InterPro"/>
</dbReference>
<comment type="similarity">
    <text evidence="1">Belongs to the peptidase M17 family.</text>
</comment>
<dbReference type="Gene3D" id="3.40.630.10">
    <property type="entry name" value="Zn peptidases"/>
    <property type="match status" value="1"/>
</dbReference>
<accession>A0A381J9G4</accession>
<evidence type="ECO:0000256" key="4">
    <source>
        <dbReference type="ARBA" id="ARBA00022801"/>
    </source>
</evidence>
<protein>
    <recommendedName>
        <fullName evidence="7">Probable cytosol aminopeptidase</fullName>
    </recommendedName>
    <alternativeName>
        <fullName evidence="8">Leucine aminopeptidase</fullName>
    </alternativeName>
    <alternativeName>
        <fullName evidence="5">Leucyl aminopeptidase</fullName>
    </alternativeName>
</protein>
<gene>
    <name evidence="10" type="primary">pepA_2</name>
    <name evidence="10" type="ORF">NCTC9836_02116</name>
</gene>
<sequence>MIEISNSKRYSNILIFKFQNYDLNYPEDIKQILSFSKNSGTYKETECINTLGKCSYDNIYIVGLGLTEEYNNSKLFNGLGNFILNFKNKIKNIDILDNFTEDVGYTLGESIALSLYKYEGIKSKKDPIKLSNINLISDFESSITKGYEVGTSINLSRNLSNMPSNIVTPKYLVTTSQSIAKKHNLDIQIIDKFKLEQMGMGGILSVAKGSTNDPSLIVMQYLGDKDSKDIFAIVGKGVTFDAGGITLKPGKGMEKMIYDMVGGSIAIGLMDAIGKIKPNKNIMALIPVVENMPSSKSFKPGDVITTYSGKTVEIISTDAEGRMVLCDAITYAKELGANFIIDVATLTGSCANFLGDTNLGLFTNSNELAFTLTKSGREVDENLWRFPSNEEYLHQLKTPNADIKNSGTNCGAIVASKFLEYFAEDVAFAHIDIAGFMSNTKTTGAYDKGSTCIPFRTLLNFLTKE</sequence>
<dbReference type="Pfam" id="PF02789">
    <property type="entry name" value="Peptidase_M17_N"/>
    <property type="match status" value="1"/>
</dbReference>
<dbReference type="InterPro" id="IPR000819">
    <property type="entry name" value="Peptidase_M17_C"/>
</dbReference>
<dbReference type="Pfam" id="PF00883">
    <property type="entry name" value="Peptidase_M17"/>
    <property type="match status" value="1"/>
</dbReference>
<comment type="function">
    <text evidence="6">Presumably involved in the processing and regular turnover of intracellular proteins. Catalyzes the removal of unsubstituted N-terminal amino acids from various peptides.</text>
</comment>
<dbReference type="SUPFAM" id="SSF53187">
    <property type="entry name" value="Zn-dependent exopeptidases"/>
    <property type="match status" value="1"/>
</dbReference>
<dbReference type="PRINTS" id="PR00481">
    <property type="entry name" value="LAMNOPPTDASE"/>
</dbReference>
<dbReference type="InterPro" id="IPR008283">
    <property type="entry name" value="Peptidase_M17_N"/>
</dbReference>
<dbReference type="GO" id="GO:0006508">
    <property type="term" value="P:proteolysis"/>
    <property type="evidence" value="ECO:0007669"/>
    <property type="project" value="UniProtKB-KW"/>
</dbReference>
<evidence type="ECO:0000313" key="11">
    <source>
        <dbReference type="Proteomes" id="UP000254664"/>
    </source>
</evidence>
<evidence type="ECO:0000313" key="10">
    <source>
        <dbReference type="EMBL" id="SUY47775.1"/>
    </source>
</evidence>
<dbReference type="CDD" id="cd00433">
    <property type="entry name" value="Peptidase_M17"/>
    <property type="match status" value="1"/>
</dbReference>
<evidence type="ECO:0000256" key="2">
    <source>
        <dbReference type="ARBA" id="ARBA00022438"/>
    </source>
</evidence>
<dbReference type="InterPro" id="IPR011356">
    <property type="entry name" value="Leucine_aapep/pepB"/>
</dbReference>
<name>A0A381J9G4_9CLOT</name>
<dbReference type="SUPFAM" id="SSF52949">
    <property type="entry name" value="Macro domain-like"/>
    <property type="match status" value="1"/>
</dbReference>
<evidence type="ECO:0000256" key="8">
    <source>
        <dbReference type="ARBA" id="ARBA00050061"/>
    </source>
</evidence>
<evidence type="ECO:0000256" key="5">
    <source>
        <dbReference type="ARBA" id="ARBA00033172"/>
    </source>
</evidence>
<dbReference type="Proteomes" id="UP000254664">
    <property type="component" value="Unassembled WGS sequence"/>
</dbReference>
<evidence type="ECO:0000256" key="7">
    <source>
        <dbReference type="ARBA" id="ARBA00050021"/>
    </source>
</evidence>
<dbReference type="Gene3D" id="3.40.220.10">
    <property type="entry name" value="Leucine Aminopeptidase, subunit E, domain 1"/>
    <property type="match status" value="1"/>
</dbReference>
<dbReference type="EMBL" id="UFWZ01000001">
    <property type="protein sequence ID" value="SUY47775.1"/>
    <property type="molecule type" value="Genomic_DNA"/>
</dbReference>
<keyword evidence="11" id="KW-1185">Reference proteome</keyword>
<dbReference type="GO" id="GO:0005737">
    <property type="term" value="C:cytoplasm"/>
    <property type="evidence" value="ECO:0007669"/>
    <property type="project" value="InterPro"/>
</dbReference>
<dbReference type="PROSITE" id="PS00631">
    <property type="entry name" value="CYTOSOL_AP"/>
    <property type="match status" value="1"/>
</dbReference>
<dbReference type="GO" id="GO:0030145">
    <property type="term" value="F:manganese ion binding"/>
    <property type="evidence" value="ECO:0007669"/>
    <property type="project" value="InterPro"/>
</dbReference>
<organism evidence="10 11">
    <name type="scientific">Clostridium putrefaciens</name>
    <dbReference type="NCBI Taxonomy" id="99675"/>
    <lineage>
        <taxon>Bacteria</taxon>
        <taxon>Bacillati</taxon>
        <taxon>Bacillota</taxon>
        <taxon>Clostridia</taxon>
        <taxon>Eubacteriales</taxon>
        <taxon>Clostridiaceae</taxon>
        <taxon>Clostridium</taxon>
    </lineage>
</organism>
<dbReference type="PANTHER" id="PTHR11963">
    <property type="entry name" value="LEUCINE AMINOPEPTIDASE-RELATED"/>
    <property type="match status" value="1"/>
</dbReference>
<evidence type="ECO:0000259" key="9">
    <source>
        <dbReference type="PROSITE" id="PS00631"/>
    </source>
</evidence>
<evidence type="ECO:0000256" key="3">
    <source>
        <dbReference type="ARBA" id="ARBA00022670"/>
    </source>
</evidence>
<feature type="domain" description="Cytosol aminopeptidase" evidence="9">
    <location>
        <begin position="316"/>
        <end position="323"/>
    </location>
</feature>
<keyword evidence="2 10" id="KW-0031">Aminopeptidase</keyword>
<evidence type="ECO:0000256" key="1">
    <source>
        <dbReference type="ARBA" id="ARBA00009528"/>
    </source>
</evidence>
<keyword evidence="3" id="KW-0645">Protease</keyword>
<keyword evidence="4 10" id="KW-0378">Hydrolase</keyword>
<dbReference type="RefSeq" id="WP_115641665.1">
    <property type="nucleotide sequence ID" value="NZ_UFWZ01000001.1"/>
</dbReference>
<dbReference type="OrthoDB" id="9809354at2"/>
<evidence type="ECO:0000256" key="6">
    <source>
        <dbReference type="ARBA" id="ARBA00049972"/>
    </source>
</evidence>
<dbReference type="InterPro" id="IPR043472">
    <property type="entry name" value="Macro_dom-like"/>
</dbReference>
<proteinExistence type="inferred from homology"/>
<dbReference type="PANTHER" id="PTHR11963:SF23">
    <property type="entry name" value="CYTOSOL AMINOPEPTIDASE"/>
    <property type="match status" value="1"/>
</dbReference>
<reference evidence="10 11" key="1">
    <citation type="submission" date="2018-06" db="EMBL/GenBank/DDBJ databases">
        <authorList>
            <consortium name="Pathogen Informatics"/>
            <person name="Doyle S."/>
        </authorList>
    </citation>
    <scope>NUCLEOTIDE SEQUENCE [LARGE SCALE GENOMIC DNA]</scope>
    <source>
        <strain evidence="10 11">NCTC9836</strain>
    </source>
</reference>
<dbReference type="AlphaFoldDB" id="A0A381J9G4"/>